<feature type="region of interest" description="Disordered" evidence="1">
    <location>
        <begin position="22"/>
        <end position="63"/>
    </location>
</feature>
<keyword evidence="3" id="KW-1185">Reference proteome</keyword>
<dbReference type="HOGENOM" id="CLU_2883469_0_0_6"/>
<dbReference type="EMBL" id="FN543093">
    <property type="protein sequence ID" value="CBA33165.1"/>
    <property type="molecule type" value="Genomic_DNA"/>
</dbReference>
<accession>C9XYX5</accession>
<gene>
    <name evidence="2" type="ordered locus">Ctu_32750</name>
</gene>
<dbReference type="Proteomes" id="UP000002069">
    <property type="component" value="Chromosome"/>
</dbReference>
<feature type="compositionally biased region" description="Basic and acidic residues" evidence="1">
    <location>
        <begin position="35"/>
        <end position="46"/>
    </location>
</feature>
<evidence type="ECO:0000313" key="3">
    <source>
        <dbReference type="Proteomes" id="UP000002069"/>
    </source>
</evidence>
<evidence type="ECO:0000256" key="1">
    <source>
        <dbReference type="SAM" id="MobiDB-lite"/>
    </source>
</evidence>
<feature type="compositionally biased region" description="Basic residues" evidence="1">
    <location>
        <begin position="25"/>
        <end position="34"/>
    </location>
</feature>
<organism evidence="2 3">
    <name type="scientific">Cronobacter turicensis (strain DSM 18703 / CCUG 55852 / LMG 23827 / z3032)</name>
    <dbReference type="NCBI Taxonomy" id="693216"/>
    <lineage>
        <taxon>Bacteria</taxon>
        <taxon>Pseudomonadati</taxon>
        <taxon>Pseudomonadota</taxon>
        <taxon>Gammaproteobacteria</taxon>
        <taxon>Enterobacterales</taxon>
        <taxon>Enterobacteriaceae</taxon>
        <taxon>Cronobacter</taxon>
    </lineage>
</organism>
<dbReference type="AlphaFoldDB" id="C9XYX5"/>
<reference evidence="2 3" key="1">
    <citation type="journal article" date="2010" name="J. Bacteriol.">
        <title>Complete Genome Sequence of Cronobacter turicensis LMG 23827, a foodborne pathogen causing deaths in neonates.</title>
        <authorList>
            <person name="Stephan R."/>
            <person name="Lehner A."/>
            <person name="Tischler P."/>
            <person name="Rattei T."/>
        </authorList>
    </citation>
    <scope>NUCLEOTIDE SEQUENCE [LARGE SCALE GENOMIC DNA]</scope>
    <source>
        <strain evidence="3">DSM 18703 / CCUG 55852 / LMG 23827 / z3032</strain>
    </source>
</reference>
<protein>
    <submittedName>
        <fullName evidence="2">Uncharacterized protein</fullName>
    </submittedName>
</protein>
<sequence length="63" mass="7371">MITFNYAIYRVYAIRSLNAMQTHAGRQRGRKKLIRTREEDEKRLTEKLFPGEAGEEALNRASD</sequence>
<proteinExistence type="predicted"/>
<evidence type="ECO:0000313" key="2">
    <source>
        <dbReference type="EMBL" id="CBA33165.1"/>
    </source>
</evidence>
<reference evidence="3" key="2">
    <citation type="journal article" date="2011" name="J. Bacteriol.">
        <title>Complete genome sequence of Cronobacter turicensis LMG 23827, a food-borne pathogen causing deaths in neonates.</title>
        <authorList>
            <person name="Stephan R."/>
            <person name="Lehner A."/>
            <person name="Tischler P."/>
            <person name="Rattei T."/>
        </authorList>
    </citation>
    <scope>NUCLEOTIDE SEQUENCE [LARGE SCALE GENOMIC DNA]</scope>
    <source>
        <strain evidence="3">DSM 18703 / CCUG 55852 / LMG 23827 / z3032</strain>
    </source>
</reference>
<name>C9XYX5_CROTZ</name>
<dbReference type="KEGG" id="ctu:CTU_32750"/>